<gene>
    <name evidence="4" type="ORF">SS37_02710</name>
</gene>
<evidence type="ECO:0000256" key="2">
    <source>
        <dbReference type="ARBA" id="ARBA00022723"/>
    </source>
</evidence>
<dbReference type="Proteomes" id="UP000033352">
    <property type="component" value="Unassembled WGS sequence"/>
</dbReference>
<feature type="binding site" evidence="3">
    <location>
        <position position="133"/>
    </location>
    <ligand>
        <name>a divalent metal cation</name>
        <dbReference type="ChEBI" id="CHEBI:60240"/>
    </ligand>
</feature>
<dbReference type="Pfam" id="PF05163">
    <property type="entry name" value="DinB"/>
    <property type="match status" value="1"/>
</dbReference>
<evidence type="ECO:0000313" key="4">
    <source>
        <dbReference type="EMBL" id="KJN31748.1"/>
    </source>
</evidence>
<dbReference type="InterPro" id="IPR007837">
    <property type="entry name" value="DinB"/>
</dbReference>
<comment type="caution">
    <text evidence="4">The sequence shown here is derived from an EMBL/GenBank/DDBJ whole genome shotgun (WGS) entry which is preliminary data.</text>
</comment>
<dbReference type="OrthoDB" id="9807509at2"/>
<feature type="binding site" evidence="3">
    <location>
        <position position="45"/>
    </location>
    <ligand>
        <name>a divalent metal cation</name>
        <dbReference type="ChEBI" id="CHEBI:60240"/>
    </ligand>
</feature>
<dbReference type="PATRIC" id="fig|1619248.3.peg.3565"/>
<dbReference type="RefSeq" id="WP_045284628.1">
    <property type="nucleotide sequence ID" value="NZ_JZYX01000005.1"/>
</dbReference>
<dbReference type="PANTHER" id="PTHR37302:SF1">
    <property type="entry name" value="PROTEIN DINB"/>
    <property type="match status" value="1"/>
</dbReference>
<comment type="similarity">
    <text evidence="1">Belongs to the DinB family.</text>
</comment>
<evidence type="ECO:0000256" key="1">
    <source>
        <dbReference type="ARBA" id="ARBA00008635"/>
    </source>
</evidence>
<accession>A0A0F1BCG9</accession>
<organism evidence="4 5">
    <name type="scientific">Enterobacter sichuanensis</name>
    <dbReference type="NCBI Taxonomy" id="2071710"/>
    <lineage>
        <taxon>Bacteria</taxon>
        <taxon>Pseudomonadati</taxon>
        <taxon>Pseudomonadota</taxon>
        <taxon>Gammaproteobacteria</taxon>
        <taxon>Enterobacterales</taxon>
        <taxon>Enterobacteriaceae</taxon>
        <taxon>Enterobacter</taxon>
        <taxon>Enterobacter cloacae complex</taxon>
    </lineage>
</organism>
<protein>
    <submittedName>
        <fullName evidence="4">Diguanylate cyclase</fullName>
    </submittedName>
</protein>
<dbReference type="EMBL" id="JZYX01000005">
    <property type="protein sequence ID" value="KJN31748.1"/>
    <property type="molecule type" value="Genomic_DNA"/>
</dbReference>
<keyword evidence="2 3" id="KW-0479">Metal-binding</keyword>
<dbReference type="PANTHER" id="PTHR37302">
    <property type="entry name" value="SLR1116 PROTEIN"/>
    <property type="match status" value="1"/>
</dbReference>
<evidence type="ECO:0000313" key="5">
    <source>
        <dbReference type="Proteomes" id="UP000033352"/>
    </source>
</evidence>
<proteinExistence type="inferred from homology"/>
<dbReference type="InterPro" id="IPR034660">
    <property type="entry name" value="DinB/YfiT-like"/>
</dbReference>
<dbReference type="Gene3D" id="1.20.120.450">
    <property type="entry name" value="dinb family like domain"/>
    <property type="match status" value="1"/>
</dbReference>
<feature type="binding site" evidence="3">
    <location>
        <position position="129"/>
    </location>
    <ligand>
        <name>a divalent metal cation</name>
        <dbReference type="ChEBI" id="CHEBI:60240"/>
    </ligand>
</feature>
<sequence length="163" mass="18617">MDTDKLVTLFRYKRWIDIETLQAIKRIDASANAEKHHLTLRLMNHVHVVDLIFRANVTGQKHSFTALNTPETPSADELLITMTECTDWYIKHVNSMSSADLAETIKFQFVDGGYGEMKAVDMLNHVLFHGTYHRGAVGWLISESGVTPPRDVLTVFLRDHNHE</sequence>
<dbReference type="AlphaFoldDB" id="A0A0F1BCG9"/>
<name>A0A0F1BCG9_9ENTR</name>
<dbReference type="SUPFAM" id="SSF109854">
    <property type="entry name" value="DinB/YfiT-like putative metalloenzymes"/>
    <property type="match status" value="1"/>
</dbReference>
<dbReference type="GO" id="GO:0046872">
    <property type="term" value="F:metal ion binding"/>
    <property type="evidence" value="ECO:0007669"/>
    <property type="project" value="UniProtKB-KW"/>
</dbReference>
<reference evidence="4 5" key="1">
    <citation type="submission" date="2015-03" db="EMBL/GenBank/DDBJ databases">
        <authorList>
            <person name="McCorrison J."/>
            <person name="Sanka R."/>
            <person name="Adams M."/>
            <person name="Brinkac L."/>
            <person name="Nierman W."/>
            <person name="Sutton G."/>
            <person name="Nelson K."/>
            <person name="Kiedrowski L."/>
            <person name="Guerrero D."/>
            <person name="Bonomo R."/>
        </authorList>
    </citation>
    <scope>NUCLEOTIDE SEQUENCE [LARGE SCALE GENOMIC DNA]</scope>
    <source>
        <strain evidence="4 5">35699</strain>
    </source>
</reference>
<evidence type="ECO:0000256" key="3">
    <source>
        <dbReference type="PIRSR" id="PIRSR607837-1"/>
    </source>
</evidence>